<accession>A0A7D9JK53</accession>
<comment type="caution">
    <text evidence="1">The sequence shown here is derived from an EMBL/GenBank/DDBJ whole genome shotgun (WGS) entry which is preliminary data.</text>
</comment>
<reference evidence="1" key="1">
    <citation type="submission" date="2020-04" db="EMBL/GenBank/DDBJ databases">
        <authorList>
            <person name="Alioto T."/>
            <person name="Alioto T."/>
            <person name="Gomez Garrido J."/>
        </authorList>
    </citation>
    <scope>NUCLEOTIDE SEQUENCE</scope>
    <source>
        <strain evidence="1">A484AB</strain>
    </source>
</reference>
<dbReference type="AlphaFoldDB" id="A0A7D9JK53"/>
<dbReference type="EMBL" id="CACRXK020017783">
    <property type="protein sequence ID" value="CAB4031621.1"/>
    <property type="molecule type" value="Genomic_DNA"/>
</dbReference>
<dbReference type="Proteomes" id="UP001152795">
    <property type="component" value="Unassembled WGS sequence"/>
</dbReference>
<keyword evidence="2" id="KW-1185">Reference proteome</keyword>
<evidence type="ECO:0000313" key="2">
    <source>
        <dbReference type="Proteomes" id="UP001152795"/>
    </source>
</evidence>
<proteinExistence type="predicted"/>
<evidence type="ECO:0000313" key="1">
    <source>
        <dbReference type="EMBL" id="CAB4031621.1"/>
    </source>
</evidence>
<sequence length="517" mass="57531">MQKPSEISEAIEPLPREGQESGETDEILNQLKSVAQQGLEWISKAKGAKQQELPPELVERETEELISAKKDEGNLEKAKQLMNEAQESVQASSNKKDMKDRFVAVLHALDLPPDSFENIAPSELLKELNEIIEQKSKVIDSEFVSNEKSDVDLVTEASGGRALCGIYHSEYESPRPAGQPILLVPTDVNMFGAGERSQKSFLRFTSKGAATNFFSTIKSTSSNVGAAINGFGGYFLAEGSFGSEFKRTSQRTVKSSCTSVSVLQHYSITMKQFQIEEDKMNLTKPALQLATDIGRGRESQNKARSFMTLYGSHIPSGVHKLGGIFCSIADAESDTSIETSKFTMAAEARLQSTISAGGHFGGAFLIGGSVTGEHHSSSGEIEASQAEKNNATYRFSVEVVGPLASNPVTFAQLLEYKSTWAIIGRGPPEGYIPVWRLLRKQGKEFQSAADVLEKIWKEDEEKKRRLWEDKMETVKKDLEEEIKLKRVEEELQRTKVEFLKRLYHTNSRNIFRFICKY</sequence>
<name>A0A7D9JK53_PARCT</name>
<dbReference type="OrthoDB" id="10066929at2759"/>
<protein>
    <submittedName>
        <fullName evidence="1">Uncharacterized protein</fullName>
    </submittedName>
</protein>
<organism evidence="1 2">
    <name type="scientific">Paramuricea clavata</name>
    <name type="common">Red gorgonian</name>
    <name type="synonym">Violescent sea-whip</name>
    <dbReference type="NCBI Taxonomy" id="317549"/>
    <lineage>
        <taxon>Eukaryota</taxon>
        <taxon>Metazoa</taxon>
        <taxon>Cnidaria</taxon>
        <taxon>Anthozoa</taxon>
        <taxon>Octocorallia</taxon>
        <taxon>Malacalcyonacea</taxon>
        <taxon>Plexauridae</taxon>
        <taxon>Paramuricea</taxon>
    </lineage>
</organism>
<gene>
    <name evidence="1" type="ORF">PACLA_8A013514</name>
</gene>